<feature type="transmembrane region" description="Helical" evidence="6">
    <location>
        <begin position="45"/>
        <end position="66"/>
    </location>
</feature>
<keyword evidence="2" id="KW-1003">Cell membrane</keyword>
<feature type="transmembrane region" description="Helical" evidence="6">
    <location>
        <begin position="104"/>
        <end position="124"/>
    </location>
</feature>
<name>A0A1H3CJ40_9ACTN</name>
<evidence type="ECO:0000313" key="7">
    <source>
        <dbReference type="EMBL" id="SDX54020.1"/>
    </source>
</evidence>
<evidence type="ECO:0000313" key="8">
    <source>
        <dbReference type="Proteomes" id="UP000198921"/>
    </source>
</evidence>
<feature type="transmembrane region" description="Helical" evidence="6">
    <location>
        <begin position="78"/>
        <end position="98"/>
    </location>
</feature>
<sequence>MTTYRQLFADREFRALWTSSALSVAASTTASLALAVVVHERTGSALLSAVALFGPSTVQVLGAATLMSAADASAPRRALTVVGVLSTAGLVLQAALPLGTAGRLALLLGGAYVLSLGSGVRWGLLSEVVPAERFALARSAMNVAVGACQIVGFATGGVLLGLLTTAQVFAVAAALSAVAVPVLRSGVRERAPRRTARPGVRETARGNRLVLARRDTRVLLLALCLPNGLVVGCEALFVPYAGDAAGWLLAAAAAGMLTGDLVVGRFLTAAGRRRASTPLRFLLAAPFVPFLLQPGLPVAVLLAAVACVGYAASLAQQEQLLALTPAPVRGQVLGAESSTRTTCQGLGAVLAGALADLASPAVAIGLLALGSLLASAVLTRPLARAAAAAAPARA</sequence>
<evidence type="ECO:0000256" key="1">
    <source>
        <dbReference type="ARBA" id="ARBA00004651"/>
    </source>
</evidence>
<feature type="transmembrane region" description="Helical" evidence="6">
    <location>
        <begin position="168"/>
        <end position="187"/>
    </location>
</feature>
<dbReference type="Gene3D" id="1.20.1250.20">
    <property type="entry name" value="MFS general substrate transporter like domains"/>
    <property type="match status" value="1"/>
</dbReference>
<feature type="transmembrane region" description="Helical" evidence="6">
    <location>
        <begin position="218"/>
        <end position="238"/>
    </location>
</feature>
<feature type="transmembrane region" description="Helical" evidence="6">
    <location>
        <begin position="279"/>
        <end position="312"/>
    </location>
</feature>
<dbReference type="EMBL" id="FNOT01000002">
    <property type="protein sequence ID" value="SDX54020.1"/>
    <property type="molecule type" value="Genomic_DNA"/>
</dbReference>
<feature type="transmembrane region" description="Helical" evidence="6">
    <location>
        <begin position="244"/>
        <end position="267"/>
    </location>
</feature>
<evidence type="ECO:0000256" key="6">
    <source>
        <dbReference type="SAM" id="Phobius"/>
    </source>
</evidence>
<protein>
    <submittedName>
        <fullName evidence="7">Predicted arabinose efflux permease, MFS family</fullName>
    </submittedName>
</protein>
<gene>
    <name evidence="7" type="ORF">SAMN05660209_00641</name>
</gene>
<keyword evidence="5 6" id="KW-0472">Membrane</keyword>
<dbReference type="STRING" id="1137993.SAMN05660209_00641"/>
<dbReference type="PANTHER" id="PTHR23513">
    <property type="entry name" value="INTEGRAL MEMBRANE EFFLUX PROTEIN-RELATED"/>
    <property type="match status" value="1"/>
</dbReference>
<comment type="subcellular location">
    <subcellularLocation>
        <location evidence="1">Cell membrane</location>
        <topology evidence="1">Multi-pass membrane protein</topology>
    </subcellularLocation>
</comment>
<keyword evidence="3 6" id="KW-0812">Transmembrane</keyword>
<proteinExistence type="predicted"/>
<keyword evidence="8" id="KW-1185">Reference proteome</keyword>
<dbReference type="GO" id="GO:0005886">
    <property type="term" value="C:plasma membrane"/>
    <property type="evidence" value="ECO:0007669"/>
    <property type="project" value="UniProtKB-SubCell"/>
</dbReference>
<evidence type="ECO:0000256" key="4">
    <source>
        <dbReference type="ARBA" id="ARBA00022989"/>
    </source>
</evidence>
<feature type="transmembrane region" description="Helical" evidence="6">
    <location>
        <begin position="136"/>
        <end position="162"/>
    </location>
</feature>
<dbReference type="Proteomes" id="UP000198921">
    <property type="component" value="Unassembled WGS sequence"/>
</dbReference>
<dbReference type="PANTHER" id="PTHR23513:SF11">
    <property type="entry name" value="STAPHYLOFERRIN A TRANSPORTER"/>
    <property type="match status" value="1"/>
</dbReference>
<feature type="transmembrane region" description="Helical" evidence="6">
    <location>
        <begin position="357"/>
        <end position="378"/>
    </location>
</feature>
<dbReference type="SUPFAM" id="SSF103473">
    <property type="entry name" value="MFS general substrate transporter"/>
    <property type="match status" value="1"/>
</dbReference>
<accession>A0A1H3CJ40</accession>
<evidence type="ECO:0000256" key="2">
    <source>
        <dbReference type="ARBA" id="ARBA00022475"/>
    </source>
</evidence>
<dbReference type="InterPro" id="IPR036259">
    <property type="entry name" value="MFS_trans_sf"/>
</dbReference>
<reference evidence="8" key="1">
    <citation type="submission" date="2016-10" db="EMBL/GenBank/DDBJ databases">
        <authorList>
            <person name="Varghese N."/>
            <person name="Submissions S."/>
        </authorList>
    </citation>
    <scope>NUCLEOTIDE SEQUENCE [LARGE SCALE GENOMIC DNA]</scope>
    <source>
        <strain evidence="8">DSM 45422</strain>
    </source>
</reference>
<dbReference type="AlphaFoldDB" id="A0A1H3CJ40"/>
<organism evidence="7 8">
    <name type="scientific">Geodermatophilus africanus</name>
    <dbReference type="NCBI Taxonomy" id="1137993"/>
    <lineage>
        <taxon>Bacteria</taxon>
        <taxon>Bacillati</taxon>
        <taxon>Actinomycetota</taxon>
        <taxon>Actinomycetes</taxon>
        <taxon>Geodermatophilales</taxon>
        <taxon>Geodermatophilaceae</taxon>
        <taxon>Geodermatophilus</taxon>
    </lineage>
</organism>
<dbReference type="RefSeq" id="WP_211516979.1">
    <property type="nucleotide sequence ID" value="NZ_FNOT01000002.1"/>
</dbReference>
<evidence type="ECO:0000256" key="5">
    <source>
        <dbReference type="ARBA" id="ARBA00023136"/>
    </source>
</evidence>
<evidence type="ECO:0000256" key="3">
    <source>
        <dbReference type="ARBA" id="ARBA00022692"/>
    </source>
</evidence>
<keyword evidence="4 6" id="KW-1133">Transmembrane helix</keyword>